<accession>A0A168HRW1</accession>
<dbReference type="OrthoDB" id="6197337at2"/>
<protein>
    <submittedName>
        <fullName evidence="1">Ethanolamine utilization protein</fullName>
    </submittedName>
</protein>
<comment type="caution">
    <text evidence="1">The sequence shown here is derived from an EMBL/GenBank/DDBJ whole genome shotgun (WGS) entry which is preliminary data.</text>
</comment>
<dbReference type="STRING" id="494026.PGLA_19815"/>
<evidence type="ECO:0000313" key="1">
    <source>
        <dbReference type="EMBL" id="OAB38466.1"/>
    </source>
</evidence>
<sequence>MDREALIQTVTEEVYKRVQQRQAAQTMPTVKQKAVLLSAEPASELENMLNEHYDVQYYDESIRDCELVVIPKICIQLLSNLANGISAGNRERFLLTMLLKGKKVVALEEGLAYRKYKPTAPVLLYKLYEGQADKLCSFGIRFVPTMELLSACLENAEVADVHTELEATPSGLEVLSRKVITEADLKKYHLRNIREIVVDRNSIITPLAQDYLRMQQMNIHRR</sequence>
<dbReference type="EMBL" id="LVJH01000048">
    <property type="protein sequence ID" value="OAB38466.1"/>
    <property type="molecule type" value="Genomic_DNA"/>
</dbReference>
<dbReference type="AlphaFoldDB" id="A0A168HRW1"/>
<reference evidence="1 2" key="1">
    <citation type="submission" date="2016-03" db="EMBL/GenBank/DDBJ databases">
        <title>Draft genome sequence of Paenibacillus glacialis DSM 22343.</title>
        <authorList>
            <person name="Shin S.-K."/>
            <person name="Yi H."/>
        </authorList>
    </citation>
    <scope>NUCLEOTIDE SEQUENCE [LARGE SCALE GENOMIC DNA]</scope>
    <source>
        <strain evidence="1 2">DSM 22343</strain>
    </source>
</reference>
<evidence type="ECO:0000313" key="2">
    <source>
        <dbReference type="Proteomes" id="UP000076967"/>
    </source>
</evidence>
<organism evidence="1 2">
    <name type="scientific">Paenibacillus glacialis</name>
    <dbReference type="NCBI Taxonomy" id="494026"/>
    <lineage>
        <taxon>Bacteria</taxon>
        <taxon>Bacillati</taxon>
        <taxon>Bacillota</taxon>
        <taxon>Bacilli</taxon>
        <taxon>Bacillales</taxon>
        <taxon>Paenibacillaceae</taxon>
        <taxon>Paenibacillus</taxon>
    </lineage>
</organism>
<dbReference type="InterPro" id="IPR013372">
    <property type="entry name" value="Eut_put"/>
</dbReference>
<proteinExistence type="predicted"/>
<dbReference type="Proteomes" id="UP000076967">
    <property type="component" value="Unassembled WGS sequence"/>
</dbReference>
<keyword evidence="2" id="KW-1185">Reference proteome</keyword>
<gene>
    <name evidence="1" type="ORF">PGLA_19815</name>
</gene>
<dbReference type="NCBIfam" id="TIGR02536">
    <property type="entry name" value="eut_hyp"/>
    <property type="match status" value="1"/>
</dbReference>
<dbReference type="PIRSF" id="PIRSF034981">
    <property type="entry name" value="Eut_put"/>
    <property type="match status" value="1"/>
</dbReference>
<name>A0A168HRW1_9BACL</name>